<comment type="caution">
    <text evidence="1">The sequence shown here is derived from an EMBL/GenBank/DDBJ whole genome shotgun (WGS) entry which is preliminary data.</text>
</comment>
<dbReference type="EMBL" id="JANBVB010002727">
    <property type="protein sequence ID" value="KAJ2882847.1"/>
    <property type="molecule type" value="Genomic_DNA"/>
</dbReference>
<protein>
    <submittedName>
        <fullName evidence="1">Uncharacterized protein</fullName>
    </submittedName>
</protein>
<dbReference type="Proteomes" id="UP001139981">
    <property type="component" value="Unassembled WGS sequence"/>
</dbReference>
<evidence type="ECO:0000313" key="2">
    <source>
        <dbReference type="Proteomes" id="UP001139981"/>
    </source>
</evidence>
<sequence>MARRQNEKPLGDSSVNSELYIDPNTMSPRSRRRYLSRVSSANLRSRQRQRAQEMEDDIAKLESKVESLQQSINTYRIAQKHGYLPEILTSVVEDTQERLSKTARMLFKMEPLAENKQSASANSFHGRIAQLNGAMSQLVDCVSYIKVLKSEISQQVDCIEGHIHGSSRKHTSSIPVSFLVNENEDKQQ</sequence>
<organism evidence="1 2">
    <name type="scientific">Coemansia aciculifera</name>
    <dbReference type="NCBI Taxonomy" id="417176"/>
    <lineage>
        <taxon>Eukaryota</taxon>
        <taxon>Fungi</taxon>
        <taxon>Fungi incertae sedis</taxon>
        <taxon>Zoopagomycota</taxon>
        <taxon>Kickxellomycotina</taxon>
        <taxon>Kickxellomycetes</taxon>
        <taxon>Kickxellales</taxon>
        <taxon>Kickxellaceae</taxon>
        <taxon>Coemansia</taxon>
    </lineage>
</organism>
<name>A0ACC1LVL2_9FUNG</name>
<accession>A0ACC1LVL2</accession>
<evidence type="ECO:0000313" key="1">
    <source>
        <dbReference type="EMBL" id="KAJ2882847.1"/>
    </source>
</evidence>
<reference evidence="1" key="1">
    <citation type="submission" date="2022-07" db="EMBL/GenBank/DDBJ databases">
        <title>Phylogenomic reconstructions and comparative analyses of Kickxellomycotina fungi.</title>
        <authorList>
            <person name="Reynolds N.K."/>
            <person name="Stajich J.E."/>
            <person name="Barry K."/>
            <person name="Grigoriev I.V."/>
            <person name="Crous P."/>
            <person name="Smith M.E."/>
        </authorList>
    </citation>
    <scope>NUCLEOTIDE SEQUENCE</scope>
    <source>
        <strain evidence="1">CBS 190363</strain>
    </source>
</reference>
<keyword evidence="2" id="KW-1185">Reference proteome</keyword>
<proteinExistence type="predicted"/>
<gene>
    <name evidence="1" type="ORF">IWW38_005611</name>
</gene>